<comment type="caution">
    <text evidence="1">The sequence shown here is derived from an EMBL/GenBank/DDBJ whole genome shotgun (WGS) entry which is preliminary data.</text>
</comment>
<dbReference type="RefSeq" id="WP_250944898.1">
    <property type="nucleotide sequence ID" value="NZ_JAMQAY010000003.1"/>
</dbReference>
<proteinExistence type="predicted"/>
<dbReference type="InterPro" id="IPR011204">
    <property type="entry name" value="Virulence_RhuM-like"/>
</dbReference>
<dbReference type="PANTHER" id="PTHR35810">
    <property type="entry name" value="CYTOPLASMIC PROTEIN-RELATED"/>
    <property type="match status" value="1"/>
</dbReference>
<dbReference type="EMBL" id="JAMQAY010000003">
    <property type="protein sequence ID" value="MCM2401425.1"/>
    <property type="molecule type" value="Genomic_DNA"/>
</dbReference>
<gene>
    <name evidence="1" type="ORF">NBH20_09680</name>
</gene>
<dbReference type="PIRSF" id="PIRSF015268">
    <property type="entry name" value="Virulence_RhuM"/>
    <property type="match status" value="1"/>
</dbReference>
<dbReference type="PANTHER" id="PTHR35810:SF1">
    <property type="entry name" value="CYTOPLASMIC PROTEIN"/>
    <property type="match status" value="1"/>
</dbReference>
<accession>A0ABT0VA51</accession>
<name>A0ABT0VA51_9HYPH</name>
<evidence type="ECO:0000313" key="2">
    <source>
        <dbReference type="Proteomes" id="UP001155079"/>
    </source>
</evidence>
<dbReference type="Pfam" id="PF13310">
    <property type="entry name" value="Virulence_RhuM"/>
    <property type="match status" value="1"/>
</dbReference>
<evidence type="ECO:0000313" key="1">
    <source>
        <dbReference type="EMBL" id="MCM2401425.1"/>
    </source>
</evidence>
<protein>
    <submittedName>
        <fullName evidence="1">Virulence RhuM family protein</fullName>
    </submittedName>
</protein>
<keyword evidence="2" id="KW-1185">Reference proteome</keyword>
<sequence length="333" mass="38880">MAEPSSEILLYQAETGETRIKVRLLDETVWLTQAQMAELFDRDVRTINEHIGNIYDEAECEEAATLRKFRIVRTEGNREVSREVAHYNLDVIISVGYRAKSHRGVQFRRWATQRLKEYIIKGFVMDDERLKLARHDYFDELVRRVRAIRVSERRFYQKITDIYATSIDYDPKNPMTQQFFATVQNKFHFAIHGLTAPEVIKARADGTKPLMGMTSFKGDSPRPEDATVALNYLTEDELLSMERIVDQYLSFAEEQAARRKPMAMADWISKLHGFLELNDRDVLTNAGKVSRKDADATALAEFERFRIEQDRAFVSDFDRSTRDLMKTKREDKQ</sequence>
<organism evidence="1 2">
    <name type="scientific">Ciceribacter sichuanensis</name>
    <dbReference type="NCBI Taxonomy" id="2949647"/>
    <lineage>
        <taxon>Bacteria</taxon>
        <taxon>Pseudomonadati</taxon>
        <taxon>Pseudomonadota</taxon>
        <taxon>Alphaproteobacteria</taxon>
        <taxon>Hyphomicrobiales</taxon>
        <taxon>Rhizobiaceae</taxon>
        <taxon>Ciceribacter</taxon>
    </lineage>
</organism>
<dbReference type="Proteomes" id="UP001155079">
    <property type="component" value="Unassembled WGS sequence"/>
</dbReference>
<reference evidence="1 2" key="1">
    <citation type="submission" date="2022-06" db="EMBL/GenBank/DDBJ databases">
        <authorList>
            <person name="Sun Q."/>
        </authorList>
    </citation>
    <scope>NUCLEOTIDE SEQUENCE [LARGE SCALE GENOMIC DNA]</scope>
    <source>
        <strain evidence="1 2">S153</strain>
    </source>
</reference>